<feature type="transmembrane region" description="Helical" evidence="2">
    <location>
        <begin position="276"/>
        <end position="297"/>
    </location>
</feature>
<evidence type="ECO:0000313" key="3">
    <source>
        <dbReference type="EMBL" id="CAB4005399.1"/>
    </source>
</evidence>
<gene>
    <name evidence="3" type="ORF">PACLA_8A040061</name>
</gene>
<dbReference type="Pfam" id="PF00805">
    <property type="entry name" value="Pentapeptide"/>
    <property type="match status" value="1"/>
</dbReference>
<evidence type="ECO:0000256" key="1">
    <source>
        <dbReference type="SAM" id="MobiDB-lite"/>
    </source>
</evidence>
<dbReference type="InterPro" id="IPR001646">
    <property type="entry name" value="5peptide_repeat"/>
</dbReference>
<evidence type="ECO:0000313" key="4">
    <source>
        <dbReference type="Proteomes" id="UP001152795"/>
    </source>
</evidence>
<name>A0A6S7HM28_PARCT</name>
<dbReference type="SUPFAM" id="SSF141571">
    <property type="entry name" value="Pentapeptide repeat-like"/>
    <property type="match status" value="1"/>
</dbReference>
<feature type="region of interest" description="Disordered" evidence="1">
    <location>
        <begin position="490"/>
        <end position="513"/>
    </location>
</feature>
<keyword evidence="2" id="KW-0812">Transmembrane</keyword>
<keyword evidence="2" id="KW-1133">Transmembrane helix</keyword>
<dbReference type="Proteomes" id="UP001152795">
    <property type="component" value="Unassembled WGS sequence"/>
</dbReference>
<feature type="compositionally biased region" description="Low complexity" evidence="1">
    <location>
        <begin position="490"/>
        <end position="509"/>
    </location>
</feature>
<keyword evidence="2" id="KW-0472">Membrane</keyword>
<proteinExistence type="predicted"/>
<accession>A0A6S7HM28</accession>
<dbReference type="AlphaFoldDB" id="A0A6S7HM28"/>
<dbReference type="EMBL" id="CACRXK020005186">
    <property type="protein sequence ID" value="CAB4005399.1"/>
    <property type="molecule type" value="Genomic_DNA"/>
</dbReference>
<keyword evidence="4" id="KW-1185">Reference proteome</keyword>
<feature type="non-terminal residue" evidence="3">
    <location>
        <position position="823"/>
    </location>
</feature>
<comment type="caution">
    <text evidence="3">The sequence shown here is derived from an EMBL/GenBank/DDBJ whole genome shotgun (WGS) entry which is preliminary data.</text>
</comment>
<dbReference type="Gene3D" id="2.160.20.80">
    <property type="entry name" value="E3 ubiquitin-protein ligase SopA"/>
    <property type="match status" value="1"/>
</dbReference>
<sequence>VQSVTKTEAVSYVPPTSGGMVEMNNPAVHRAIVLAVHDTVKRPKTLHAVLAPTVLLGYVEKRFNVKNENKIRKLNKPLRSGEPIYFCVPMSDNNDDDHLLLKDYILRFDPDPEIPLELDNNTEEKVDLNGRYMHFLKDNECNNGKNHRVAVGQDCCAKAPVHIKEARPVQANPENYEVMLEGESPQVPLTRGLYTQKIQGMRANPENYEVMLEGESPQGGIFLSGQEDAHKNNYKISEVVRRCELFEKALETASQKKLEINEAFVKDPRGGNATKIVDVAGPTAIVIASLVCGIAILVGVPTFGAASFAAAFVAGGTLGVKIVDKRSKQTNAKVVEKALETAREKEKISSYLNCVVKDVAKELSRIFESQFFELQSDKQVEILAECAVDLMLDLKKGDTFDRNTLLKKVLHDGNMKKKKILTRTKDIEWYAPNVFRKPGLRRMILGKDGVEFKYFVKPNEACKTWKYGYRGQFLEAKKYQNDEDETFAMDETPPMDETLPTDETPTTGETHNEDPCEFCRERFLNHGNSTSSRQYFSESGIDSQYTEDRDEILTYHPIHILIQCPKVLESFNQLEEENPSLANFLRSKLGLPEHHLVHPVYRPHSPGKVPDFQNSDLTGSDFSHADFTNSSLKNCDFTKCVMLFTDLARAKVSGSKFVDTFISHSNLEKVEADHCEWTKTSLLCSNVNGAYLNSVEPSVGGNCFNWTNVSDAITGKKRKSNWNEKEWDFTKGVMLFAEQPQAKKAFRLDNNSMEVQADHCDRTKTSPLHSSVVGAYLDSRGPSTSGNFFDETNISNAISGRMGKLNCTEKKSTLMSFQDDDGF</sequence>
<protein>
    <submittedName>
        <fullName evidence="3">Uncharacterized protein</fullName>
    </submittedName>
</protein>
<reference evidence="3" key="1">
    <citation type="submission" date="2020-04" db="EMBL/GenBank/DDBJ databases">
        <authorList>
            <person name="Alioto T."/>
            <person name="Alioto T."/>
            <person name="Gomez Garrido J."/>
        </authorList>
    </citation>
    <scope>NUCLEOTIDE SEQUENCE</scope>
    <source>
        <strain evidence="3">A484AB</strain>
    </source>
</reference>
<evidence type="ECO:0000256" key="2">
    <source>
        <dbReference type="SAM" id="Phobius"/>
    </source>
</evidence>
<organism evidence="3 4">
    <name type="scientific">Paramuricea clavata</name>
    <name type="common">Red gorgonian</name>
    <name type="synonym">Violescent sea-whip</name>
    <dbReference type="NCBI Taxonomy" id="317549"/>
    <lineage>
        <taxon>Eukaryota</taxon>
        <taxon>Metazoa</taxon>
        <taxon>Cnidaria</taxon>
        <taxon>Anthozoa</taxon>
        <taxon>Octocorallia</taxon>
        <taxon>Malacalcyonacea</taxon>
        <taxon>Plexauridae</taxon>
        <taxon>Paramuricea</taxon>
    </lineage>
</organism>